<dbReference type="InterPro" id="IPR010432">
    <property type="entry name" value="RDD"/>
</dbReference>
<protein>
    <submittedName>
        <fullName evidence="6">RDD family protein</fullName>
    </submittedName>
</protein>
<keyword evidence="2" id="KW-0812">Transmembrane</keyword>
<accession>A0A9X1NBY9</accession>
<proteinExistence type="predicted"/>
<keyword evidence="4" id="KW-0472">Membrane</keyword>
<comment type="subcellular location">
    <subcellularLocation>
        <location evidence="1">Membrane</location>
        <topology evidence="1">Multi-pass membrane protein</topology>
    </subcellularLocation>
</comment>
<keyword evidence="7" id="KW-1185">Reference proteome</keyword>
<keyword evidence="3" id="KW-1133">Transmembrane helix</keyword>
<dbReference type="AlphaFoldDB" id="A0A9X1NBY9"/>
<evidence type="ECO:0000313" key="7">
    <source>
        <dbReference type="Proteomes" id="UP001138997"/>
    </source>
</evidence>
<name>A0A9X1NBY9_9ACTN</name>
<evidence type="ECO:0000256" key="2">
    <source>
        <dbReference type="ARBA" id="ARBA00022692"/>
    </source>
</evidence>
<evidence type="ECO:0000256" key="4">
    <source>
        <dbReference type="ARBA" id="ARBA00023136"/>
    </source>
</evidence>
<dbReference type="Proteomes" id="UP001138997">
    <property type="component" value="Unassembled WGS sequence"/>
</dbReference>
<organism evidence="6 7">
    <name type="scientific">Kineosporia babensis</name>
    <dbReference type="NCBI Taxonomy" id="499548"/>
    <lineage>
        <taxon>Bacteria</taxon>
        <taxon>Bacillati</taxon>
        <taxon>Actinomycetota</taxon>
        <taxon>Actinomycetes</taxon>
        <taxon>Kineosporiales</taxon>
        <taxon>Kineosporiaceae</taxon>
        <taxon>Kineosporia</taxon>
    </lineage>
</organism>
<evidence type="ECO:0000313" key="6">
    <source>
        <dbReference type="EMBL" id="MCD5312407.1"/>
    </source>
</evidence>
<dbReference type="GO" id="GO:0016020">
    <property type="term" value="C:membrane"/>
    <property type="evidence" value="ECO:0007669"/>
    <property type="project" value="UniProtKB-SubCell"/>
</dbReference>
<reference evidence="6" key="1">
    <citation type="submission" date="2021-11" db="EMBL/GenBank/DDBJ databases">
        <title>Streptomyces corallinus and Kineosporia corallina sp. nov., two new coral-derived marine actinobacteria.</title>
        <authorList>
            <person name="Buangrab K."/>
            <person name="Sutthacheep M."/>
            <person name="Yeemin T."/>
            <person name="Harunari E."/>
            <person name="Igarashi Y."/>
            <person name="Sripreechasak P."/>
            <person name="Kanchanasin P."/>
            <person name="Tanasupawat S."/>
            <person name="Phongsopitanun W."/>
        </authorList>
    </citation>
    <scope>NUCLEOTIDE SEQUENCE</scope>
    <source>
        <strain evidence="6">JCM 31032</strain>
    </source>
</reference>
<evidence type="ECO:0000256" key="1">
    <source>
        <dbReference type="ARBA" id="ARBA00004141"/>
    </source>
</evidence>
<evidence type="ECO:0000256" key="3">
    <source>
        <dbReference type="ARBA" id="ARBA00022989"/>
    </source>
</evidence>
<comment type="caution">
    <text evidence="6">The sequence shown here is derived from an EMBL/GenBank/DDBJ whole genome shotgun (WGS) entry which is preliminary data.</text>
</comment>
<dbReference type="EMBL" id="JAJOMB010000007">
    <property type="protein sequence ID" value="MCD5312407.1"/>
    <property type="molecule type" value="Genomic_DNA"/>
</dbReference>
<gene>
    <name evidence="6" type="ORF">LR394_15975</name>
</gene>
<evidence type="ECO:0000259" key="5">
    <source>
        <dbReference type="Pfam" id="PF06271"/>
    </source>
</evidence>
<sequence length="93" mass="10188">MVALVYEPATSLTGGTVGKRLMRVEAISVWESRPLSMQELVVRAALIDLQIVLFPLAIRTAAWVLWAPARQGLADRLARSVVIQGRSPNAHKV</sequence>
<dbReference type="Pfam" id="PF06271">
    <property type="entry name" value="RDD"/>
    <property type="match status" value="1"/>
</dbReference>
<feature type="domain" description="RDD" evidence="5">
    <location>
        <begin position="6"/>
        <end position="78"/>
    </location>
</feature>